<dbReference type="Proteomes" id="UP000004994">
    <property type="component" value="Chromosome 5"/>
</dbReference>
<reference evidence="1" key="2">
    <citation type="submission" date="2019-01" db="UniProtKB">
        <authorList>
            <consortium name="EnsemblPlants"/>
        </authorList>
    </citation>
    <scope>IDENTIFICATION</scope>
    <source>
        <strain evidence="1">cv. Heinz 1706</strain>
    </source>
</reference>
<sequence>MIGESKEDQIKCTSKHSTLAANNGYNIVNFKFILKGTTRHKSTHLNFKENSQRIVTKQQT</sequence>
<organism evidence="1">
    <name type="scientific">Solanum lycopersicum</name>
    <name type="common">Tomato</name>
    <name type="synonym">Lycopersicon esculentum</name>
    <dbReference type="NCBI Taxonomy" id="4081"/>
    <lineage>
        <taxon>Eukaryota</taxon>
        <taxon>Viridiplantae</taxon>
        <taxon>Streptophyta</taxon>
        <taxon>Embryophyta</taxon>
        <taxon>Tracheophyta</taxon>
        <taxon>Spermatophyta</taxon>
        <taxon>Magnoliopsida</taxon>
        <taxon>eudicotyledons</taxon>
        <taxon>Gunneridae</taxon>
        <taxon>Pentapetalae</taxon>
        <taxon>asterids</taxon>
        <taxon>lamiids</taxon>
        <taxon>Solanales</taxon>
        <taxon>Solanaceae</taxon>
        <taxon>Solanoideae</taxon>
        <taxon>Solaneae</taxon>
        <taxon>Solanum</taxon>
        <taxon>Solanum subgen. Lycopersicon</taxon>
    </lineage>
</organism>
<proteinExistence type="predicted"/>
<accession>A0A3Q7GGM9</accession>
<reference evidence="1" key="1">
    <citation type="journal article" date="2012" name="Nature">
        <title>The tomato genome sequence provides insights into fleshy fruit evolution.</title>
        <authorList>
            <consortium name="Tomato Genome Consortium"/>
        </authorList>
    </citation>
    <scope>NUCLEOTIDE SEQUENCE [LARGE SCALE GENOMIC DNA]</scope>
    <source>
        <strain evidence="1">cv. Heinz 1706</strain>
    </source>
</reference>
<evidence type="ECO:0000313" key="1">
    <source>
        <dbReference type="EnsemblPlants" id="Solyc05g041280.1.1.1"/>
    </source>
</evidence>
<dbReference type="AlphaFoldDB" id="A0A3Q7GGM9"/>
<dbReference type="EnsemblPlants" id="Solyc05g041280.1.1">
    <property type="protein sequence ID" value="Solyc05g041280.1.1.1"/>
    <property type="gene ID" value="Solyc05g041280.1"/>
</dbReference>
<name>A0A3Q7GGM9_SOLLC</name>
<evidence type="ECO:0000313" key="2">
    <source>
        <dbReference type="Proteomes" id="UP000004994"/>
    </source>
</evidence>
<keyword evidence="2" id="KW-1185">Reference proteome</keyword>
<dbReference type="Gramene" id="Solyc05g041280.1.1">
    <property type="protein sequence ID" value="Solyc05g041280.1.1.1"/>
    <property type="gene ID" value="Solyc05g041280.1"/>
</dbReference>
<protein>
    <submittedName>
        <fullName evidence="1">Uncharacterized protein</fullName>
    </submittedName>
</protein>
<dbReference type="PaxDb" id="4081-Solyc05g041280.1.1"/>
<dbReference type="InParanoid" id="A0A3Q7GGM9"/>